<protein>
    <recommendedName>
        <fullName evidence="5">Cellulose synthase subunit</fullName>
    </recommendedName>
</protein>
<evidence type="ECO:0008006" key="5">
    <source>
        <dbReference type="Google" id="ProtNLM"/>
    </source>
</evidence>
<proteinExistence type="predicted"/>
<keyword evidence="2" id="KW-0732">Signal</keyword>
<feature type="transmembrane region" description="Helical" evidence="1">
    <location>
        <begin position="617"/>
        <end position="637"/>
    </location>
</feature>
<dbReference type="RefSeq" id="WP_259426382.1">
    <property type="nucleotide sequence ID" value="NZ_JANWTC010000001.1"/>
</dbReference>
<keyword evidence="1" id="KW-0472">Membrane</keyword>
<keyword evidence="4" id="KW-1185">Reference proteome</keyword>
<evidence type="ECO:0000313" key="4">
    <source>
        <dbReference type="Proteomes" id="UP001205965"/>
    </source>
</evidence>
<evidence type="ECO:0000313" key="3">
    <source>
        <dbReference type="EMBL" id="MCS5478356.1"/>
    </source>
</evidence>
<organism evidence="3 4">
    <name type="scientific">Corynebacterium lemuris</name>
    <dbReference type="NCBI Taxonomy" id="1859292"/>
    <lineage>
        <taxon>Bacteria</taxon>
        <taxon>Bacillati</taxon>
        <taxon>Actinomycetota</taxon>
        <taxon>Actinomycetes</taxon>
        <taxon>Mycobacteriales</taxon>
        <taxon>Corynebacteriaceae</taxon>
        <taxon>Corynebacterium</taxon>
    </lineage>
</organism>
<keyword evidence="1" id="KW-0812">Transmembrane</keyword>
<name>A0ABT2FT10_9CORY</name>
<dbReference type="EMBL" id="JANWTC010000001">
    <property type="protein sequence ID" value="MCS5478356.1"/>
    <property type="molecule type" value="Genomic_DNA"/>
</dbReference>
<dbReference type="Proteomes" id="UP001205965">
    <property type="component" value="Unassembled WGS sequence"/>
</dbReference>
<comment type="caution">
    <text evidence="3">The sequence shown here is derived from an EMBL/GenBank/DDBJ whole genome shotgun (WGS) entry which is preliminary data.</text>
</comment>
<feature type="signal peptide" evidence="2">
    <location>
        <begin position="1"/>
        <end position="30"/>
    </location>
</feature>
<feature type="chain" id="PRO_5045368525" description="Cellulose synthase subunit" evidence="2">
    <location>
        <begin position="31"/>
        <end position="652"/>
    </location>
</feature>
<accession>A0ABT2FT10</accession>
<sequence length="652" mass="68684">MMPRFFPALIRSSAAILSVALALSAAPATAAEKPTLKLSELGLADDLSLPGRTVEVPLSFRVPDGTVPTTLTGQLQLPTEYSGGMFEIHQDNRMYSATPVVVEGFAAEIALPLDGVTVEAGRADITLRAVLDVVGDQWCIEEPEAVLLDATVSFSGDTAHPTVVAEFLPAVLKKLSIHVPADPAGTVQEAALEIATSLASVYRPTDLDVEVVELPRGTTSPTAAPEDFERQIVLVDDGPEGRTELVNAGRDNVFLRLSGGGGTLYDQTRLLTDSLLPLAADIEVTPAGFGDIPDLSADVATLAELGNHNLISESVARTRVPIGVERSRLRPYAASLDVHLAGTYTPLPDANSGQITATVGDTVLDAFTVDQTGVIDRRFTVPGELMDRYVEIGVEFRTLGEVSCGNTQPVGLNIDADSVVTAQHSDSPVLRGFRVLPQSFQAGVDVALAEGDAADLSRAVRVLTGVQSLSSQHIRPHLVDWDEAVAGSRSTILVDAGGTRLEQVPTYLNQTATTVEVSDGSRAVPSDTDLVRSLNTGSGLPAASLQAVWDEDAARMLLVASATGASGQLDELLDWLEEGDDRWAGLDGEILVRTGEREPVELSVVAAPEPVAEVSRAGVAAAVAAVAVALAVALSLWSARRLKRQKHQNLGR</sequence>
<reference evidence="3 4" key="1">
    <citation type="submission" date="2022-08" db="EMBL/GenBank/DDBJ databases">
        <title>YIM 101645 draft genome.</title>
        <authorList>
            <person name="Chen X."/>
        </authorList>
    </citation>
    <scope>NUCLEOTIDE SEQUENCE [LARGE SCALE GENOMIC DNA]</scope>
    <source>
        <strain evidence="3 4">YIM 101645</strain>
    </source>
</reference>
<evidence type="ECO:0000256" key="1">
    <source>
        <dbReference type="SAM" id="Phobius"/>
    </source>
</evidence>
<evidence type="ECO:0000256" key="2">
    <source>
        <dbReference type="SAM" id="SignalP"/>
    </source>
</evidence>
<gene>
    <name evidence="3" type="ORF">NYP18_01670</name>
</gene>
<keyword evidence="1" id="KW-1133">Transmembrane helix</keyword>